<reference evidence="1 2" key="1">
    <citation type="submission" date="2019-04" db="EMBL/GenBank/DDBJ databases">
        <authorList>
            <consortium name="Wellcome Sanger Institute Data Sharing"/>
        </authorList>
    </citation>
    <scope>NUCLEOTIDE SEQUENCE [LARGE SCALE GENOMIC DNA]</scope>
</reference>
<organism evidence="1 2">
    <name type="scientific">Scleropages formosus</name>
    <name type="common">Asian bonytongue</name>
    <name type="synonym">Osteoglossum formosum</name>
    <dbReference type="NCBI Taxonomy" id="113540"/>
    <lineage>
        <taxon>Eukaryota</taxon>
        <taxon>Metazoa</taxon>
        <taxon>Chordata</taxon>
        <taxon>Craniata</taxon>
        <taxon>Vertebrata</taxon>
        <taxon>Euteleostomi</taxon>
        <taxon>Actinopterygii</taxon>
        <taxon>Neopterygii</taxon>
        <taxon>Teleostei</taxon>
        <taxon>Osteoglossocephala</taxon>
        <taxon>Osteoglossomorpha</taxon>
        <taxon>Osteoglossiformes</taxon>
        <taxon>Osteoglossidae</taxon>
        <taxon>Scleropages</taxon>
    </lineage>
</organism>
<reference evidence="1" key="3">
    <citation type="submission" date="2025-09" db="UniProtKB">
        <authorList>
            <consortium name="Ensembl"/>
        </authorList>
    </citation>
    <scope>IDENTIFICATION</scope>
</reference>
<reference evidence="1" key="2">
    <citation type="submission" date="2025-08" db="UniProtKB">
        <authorList>
            <consortium name="Ensembl"/>
        </authorList>
    </citation>
    <scope>IDENTIFICATION</scope>
</reference>
<accession>A0A8C9RCK3</accession>
<sequence>MSLNDFSEPISLPEAFSSCIPCFSVQSIMSVSILPSAMLSTLDAVVCCSLQEQHVWGSILGHIQNQADKKYFYNHFRISCDMNPKDMVIIVV</sequence>
<evidence type="ECO:0000313" key="2">
    <source>
        <dbReference type="Proteomes" id="UP000694397"/>
    </source>
</evidence>
<protein>
    <submittedName>
        <fullName evidence="1">Uncharacterized protein</fullName>
    </submittedName>
</protein>
<dbReference type="Proteomes" id="UP000694397">
    <property type="component" value="Chromosome 3"/>
</dbReference>
<evidence type="ECO:0000313" key="1">
    <source>
        <dbReference type="Ensembl" id="ENSSFOP00015015961.2"/>
    </source>
</evidence>
<name>A0A8C9RCK3_SCLFO</name>
<dbReference type="AlphaFoldDB" id="A0A8C9RCK3"/>
<keyword evidence="2" id="KW-1185">Reference proteome</keyword>
<dbReference type="Ensembl" id="ENSSFOT00015016147.2">
    <property type="protein sequence ID" value="ENSSFOP00015015961.2"/>
    <property type="gene ID" value="ENSSFOG00015010299.2"/>
</dbReference>
<proteinExistence type="predicted"/>